<keyword evidence="2" id="KW-1185">Reference proteome</keyword>
<name>A0ABT6YE91_9BACT</name>
<gene>
    <name evidence="1" type="ORF">QM524_21975</name>
</gene>
<evidence type="ECO:0000313" key="2">
    <source>
        <dbReference type="Proteomes" id="UP001236507"/>
    </source>
</evidence>
<sequence length="138" mass="15973">MQKREALKLSESEKKLLQETSMYHPKPEVRMRCQGLLLNDFGMNQKNVAKFMNISENTFVNWKKAWLSEGLNGLIRKEGQGRKQIISLDNPQHLEVIEEALKDESINLKALQKKLLQELDISVSIDTVKRLVKNRLGK</sequence>
<dbReference type="Proteomes" id="UP001236507">
    <property type="component" value="Unassembled WGS sequence"/>
</dbReference>
<dbReference type="EMBL" id="JASHIF010000023">
    <property type="protein sequence ID" value="MDI9861906.1"/>
    <property type="molecule type" value="Genomic_DNA"/>
</dbReference>
<protein>
    <submittedName>
        <fullName evidence="1">Helix-turn-helix domain-containing protein</fullName>
    </submittedName>
</protein>
<accession>A0ABT6YE91</accession>
<dbReference type="RefSeq" id="WP_095168220.1">
    <property type="nucleotide sequence ID" value="NZ_JASHIF010000023.1"/>
</dbReference>
<evidence type="ECO:0000313" key="1">
    <source>
        <dbReference type="EMBL" id="MDI9861906.1"/>
    </source>
</evidence>
<dbReference type="SUPFAM" id="SSF46689">
    <property type="entry name" value="Homeodomain-like"/>
    <property type="match status" value="1"/>
</dbReference>
<dbReference type="Pfam" id="PF13551">
    <property type="entry name" value="HTH_29"/>
    <property type="match status" value="1"/>
</dbReference>
<comment type="caution">
    <text evidence="1">The sequence shown here is derived from an EMBL/GenBank/DDBJ whole genome shotgun (WGS) entry which is preliminary data.</text>
</comment>
<reference evidence="1 2" key="1">
    <citation type="submission" date="2023-05" db="EMBL/GenBank/DDBJ databases">
        <title>Novel species of genus Flectobacillus isolated from stream in China.</title>
        <authorList>
            <person name="Lu H."/>
        </authorList>
    </citation>
    <scope>NUCLEOTIDE SEQUENCE [LARGE SCALE GENOMIC DNA]</scope>
    <source>
        <strain evidence="1 2">KCTC 42575</strain>
    </source>
</reference>
<organism evidence="1 2">
    <name type="scientific">Flectobacillus roseus</name>
    <dbReference type="NCBI Taxonomy" id="502259"/>
    <lineage>
        <taxon>Bacteria</taxon>
        <taxon>Pseudomonadati</taxon>
        <taxon>Bacteroidota</taxon>
        <taxon>Cytophagia</taxon>
        <taxon>Cytophagales</taxon>
        <taxon>Flectobacillaceae</taxon>
        <taxon>Flectobacillus</taxon>
    </lineage>
</organism>
<proteinExistence type="predicted"/>
<dbReference type="InterPro" id="IPR009057">
    <property type="entry name" value="Homeodomain-like_sf"/>
</dbReference>